<dbReference type="AlphaFoldDB" id="A0A7J7DW41"/>
<dbReference type="GO" id="GO:0006281">
    <property type="term" value="P:DNA repair"/>
    <property type="evidence" value="ECO:0007669"/>
    <property type="project" value="InterPro"/>
</dbReference>
<evidence type="ECO:0000256" key="3">
    <source>
        <dbReference type="ARBA" id="ARBA00023242"/>
    </source>
</evidence>
<dbReference type="GO" id="GO:0006260">
    <property type="term" value="P:DNA replication"/>
    <property type="evidence" value="ECO:0007669"/>
    <property type="project" value="InterPro"/>
</dbReference>
<dbReference type="InterPro" id="IPR012340">
    <property type="entry name" value="NA-bd_OB-fold"/>
</dbReference>
<dbReference type="Pfam" id="PF08661">
    <property type="entry name" value="Rep_fac-A_3"/>
    <property type="match status" value="1"/>
</dbReference>
<evidence type="ECO:0000256" key="1">
    <source>
        <dbReference type="ARBA" id="ARBA00004123"/>
    </source>
</evidence>
<comment type="caution">
    <text evidence="4">The sequence shown here is derived from an EMBL/GenBank/DDBJ whole genome shotgun (WGS) entry which is preliminary data.</text>
</comment>
<dbReference type="CDD" id="cd04479">
    <property type="entry name" value="RPA3"/>
    <property type="match status" value="1"/>
</dbReference>
<evidence type="ECO:0000313" key="5">
    <source>
        <dbReference type="Proteomes" id="UP000593562"/>
    </source>
</evidence>
<dbReference type="PANTHER" id="PTHR47058">
    <property type="entry name" value="REPLICATION PROTEIN A 14 KDA SUBUNIT A-RELATED"/>
    <property type="match status" value="1"/>
</dbReference>
<keyword evidence="5" id="KW-1185">Reference proteome</keyword>
<gene>
    <name evidence="4" type="ORF">HS088_TW03G00858</name>
</gene>
<organism evidence="4 5">
    <name type="scientific">Tripterygium wilfordii</name>
    <name type="common">Thunder God vine</name>
    <dbReference type="NCBI Taxonomy" id="458696"/>
    <lineage>
        <taxon>Eukaryota</taxon>
        <taxon>Viridiplantae</taxon>
        <taxon>Streptophyta</taxon>
        <taxon>Embryophyta</taxon>
        <taxon>Tracheophyta</taxon>
        <taxon>Spermatophyta</taxon>
        <taxon>Magnoliopsida</taxon>
        <taxon>eudicotyledons</taxon>
        <taxon>Gunneridae</taxon>
        <taxon>Pentapetalae</taxon>
        <taxon>rosids</taxon>
        <taxon>fabids</taxon>
        <taxon>Celastrales</taxon>
        <taxon>Celastraceae</taxon>
        <taxon>Tripterygium</taxon>
    </lineage>
</organism>
<dbReference type="GO" id="GO:0031981">
    <property type="term" value="C:nuclear lumen"/>
    <property type="evidence" value="ECO:0007669"/>
    <property type="project" value="UniProtKB-ARBA"/>
</dbReference>
<accession>A0A7J7DW41</accession>
<dbReference type="FunCoup" id="A0A7J7DW41">
    <property type="interactions" value="294"/>
</dbReference>
<dbReference type="OrthoDB" id="188186at2759"/>
<comment type="subcellular location">
    <subcellularLocation>
        <location evidence="1">Nucleus</location>
    </subcellularLocation>
</comment>
<protein>
    <submittedName>
        <fullName evidence="4">Replication protein A 14 kDa subunit B-like</fullName>
    </submittedName>
</protein>
<dbReference type="Gene3D" id="2.40.50.140">
    <property type="entry name" value="Nucleic acid-binding proteins"/>
    <property type="match status" value="1"/>
</dbReference>
<comment type="similarity">
    <text evidence="2">Belongs to the replication factor A protein 3 family.</text>
</comment>
<dbReference type="PANTHER" id="PTHR47058:SF3">
    <property type="entry name" value="REPLICATION PROTEIN A 14 KDA SUBUNIT A-RELATED"/>
    <property type="match status" value="1"/>
</dbReference>
<name>A0A7J7DW41_TRIWF</name>
<keyword evidence="3" id="KW-0539">Nucleus</keyword>
<dbReference type="GO" id="GO:0006310">
    <property type="term" value="P:DNA recombination"/>
    <property type="evidence" value="ECO:0007669"/>
    <property type="project" value="InterPro"/>
</dbReference>
<sequence>MDTSNPAVFVNGGLLRMYVGRRVRTVIQVLQSERGAVFGKSTDNLELVVKGSPSSIPLSTFVEVIGIADSEKSIRADIWTNFGDTFDTNSYNQLCQLASGEFKHLFV</sequence>
<proteinExistence type="inferred from homology"/>
<dbReference type="InParanoid" id="A0A7J7DW41"/>
<dbReference type="GO" id="GO:0003677">
    <property type="term" value="F:DNA binding"/>
    <property type="evidence" value="ECO:0007669"/>
    <property type="project" value="InterPro"/>
</dbReference>
<evidence type="ECO:0000313" key="4">
    <source>
        <dbReference type="EMBL" id="KAF5750521.1"/>
    </source>
</evidence>
<dbReference type="EMBL" id="JAAARO010000003">
    <property type="protein sequence ID" value="KAF5750521.1"/>
    <property type="molecule type" value="Genomic_DNA"/>
</dbReference>
<dbReference type="Proteomes" id="UP000593562">
    <property type="component" value="Unassembled WGS sequence"/>
</dbReference>
<dbReference type="SUPFAM" id="SSF50249">
    <property type="entry name" value="Nucleic acid-binding proteins"/>
    <property type="match status" value="1"/>
</dbReference>
<reference evidence="4 5" key="1">
    <citation type="journal article" date="2020" name="Nat. Commun.">
        <title>Genome of Tripterygium wilfordii and identification of cytochrome P450 involved in triptolide biosynthesis.</title>
        <authorList>
            <person name="Tu L."/>
            <person name="Su P."/>
            <person name="Zhang Z."/>
            <person name="Gao L."/>
            <person name="Wang J."/>
            <person name="Hu T."/>
            <person name="Zhou J."/>
            <person name="Zhang Y."/>
            <person name="Zhao Y."/>
            <person name="Liu Y."/>
            <person name="Song Y."/>
            <person name="Tong Y."/>
            <person name="Lu Y."/>
            <person name="Yang J."/>
            <person name="Xu C."/>
            <person name="Jia M."/>
            <person name="Peters R.J."/>
            <person name="Huang L."/>
            <person name="Gao W."/>
        </authorList>
    </citation>
    <scope>NUCLEOTIDE SEQUENCE [LARGE SCALE GENOMIC DNA]</scope>
    <source>
        <strain evidence="5">cv. XIE 37</strain>
        <tissue evidence="4">Leaf</tissue>
    </source>
</reference>
<dbReference type="InterPro" id="IPR013970">
    <property type="entry name" value="Rfa2"/>
</dbReference>
<evidence type="ECO:0000256" key="2">
    <source>
        <dbReference type="ARBA" id="ARBA00009761"/>
    </source>
</evidence>